<dbReference type="AlphaFoldDB" id="A0A5B7DCZ2"/>
<reference evidence="2 3" key="1">
    <citation type="submission" date="2019-05" db="EMBL/GenBank/DDBJ databases">
        <title>Another draft genome of Portunus trituberculatus and its Hox gene families provides insights of decapod evolution.</title>
        <authorList>
            <person name="Jeong J.-H."/>
            <person name="Song I."/>
            <person name="Kim S."/>
            <person name="Choi T."/>
            <person name="Kim D."/>
            <person name="Ryu S."/>
            <person name="Kim W."/>
        </authorList>
    </citation>
    <scope>NUCLEOTIDE SEQUENCE [LARGE SCALE GENOMIC DNA]</scope>
    <source>
        <tissue evidence="2">Muscle</tissue>
    </source>
</reference>
<feature type="region of interest" description="Disordered" evidence="1">
    <location>
        <begin position="95"/>
        <end position="115"/>
    </location>
</feature>
<evidence type="ECO:0000313" key="2">
    <source>
        <dbReference type="EMBL" id="MPC19312.1"/>
    </source>
</evidence>
<accession>A0A5B7DCZ2</accession>
<evidence type="ECO:0000256" key="1">
    <source>
        <dbReference type="SAM" id="MobiDB-lite"/>
    </source>
</evidence>
<dbReference type="EMBL" id="VSRR010000759">
    <property type="protein sequence ID" value="MPC19312.1"/>
    <property type="molecule type" value="Genomic_DNA"/>
</dbReference>
<dbReference type="Proteomes" id="UP000324222">
    <property type="component" value="Unassembled WGS sequence"/>
</dbReference>
<keyword evidence="3" id="KW-1185">Reference proteome</keyword>
<comment type="caution">
    <text evidence="2">The sequence shown here is derived from an EMBL/GenBank/DDBJ whole genome shotgun (WGS) entry which is preliminary data.</text>
</comment>
<sequence length="115" mass="11941">MSNSFPISSTKAGLDVQYRVFSSFSLALTRPELLSSLGAAQARHSFPAGPARPFLPCLTSLLTHGLWAQTLTVASPRGLNLGALHNLAIPSRGDVLRNGGLPQPTAGAPASPRPA</sequence>
<organism evidence="2 3">
    <name type="scientific">Portunus trituberculatus</name>
    <name type="common">Swimming crab</name>
    <name type="synonym">Neptunus trituberculatus</name>
    <dbReference type="NCBI Taxonomy" id="210409"/>
    <lineage>
        <taxon>Eukaryota</taxon>
        <taxon>Metazoa</taxon>
        <taxon>Ecdysozoa</taxon>
        <taxon>Arthropoda</taxon>
        <taxon>Crustacea</taxon>
        <taxon>Multicrustacea</taxon>
        <taxon>Malacostraca</taxon>
        <taxon>Eumalacostraca</taxon>
        <taxon>Eucarida</taxon>
        <taxon>Decapoda</taxon>
        <taxon>Pleocyemata</taxon>
        <taxon>Brachyura</taxon>
        <taxon>Eubrachyura</taxon>
        <taxon>Portunoidea</taxon>
        <taxon>Portunidae</taxon>
        <taxon>Portuninae</taxon>
        <taxon>Portunus</taxon>
    </lineage>
</organism>
<evidence type="ECO:0000313" key="3">
    <source>
        <dbReference type="Proteomes" id="UP000324222"/>
    </source>
</evidence>
<name>A0A5B7DCZ2_PORTR</name>
<protein>
    <submittedName>
        <fullName evidence="2">Uncharacterized protein</fullName>
    </submittedName>
</protein>
<gene>
    <name evidence="2" type="ORF">E2C01_012224</name>
</gene>
<proteinExistence type="predicted"/>